<feature type="DNA-binding region" description="H-T-H motif" evidence="6">
    <location>
        <begin position="19"/>
        <end position="58"/>
    </location>
</feature>
<feature type="binding site" evidence="6">
    <location>
        <begin position="93"/>
        <end position="98"/>
    </location>
    <ligand>
        <name>NAD(+)</name>
        <dbReference type="ChEBI" id="CHEBI:57540"/>
    </ligand>
</feature>
<evidence type="ECO:0000256" key="5">
    <source>
        <dbReference type="ARBA" id="ARBA00023163"/>
    </source>
</evidence>
<keyword evidence="2 6" id="KW-0678">Repressor</keyword>
<evidence type="ECO:0000259" key="7">
    <source>
        <dbReference type="SMART" id="SM00881"/>
    </source>
</evidence>
<dbReference type="RefSeq" id="WP_135470478.1">
    <property type="nucleotide sequence ID" value="NZ_CASCNC010000010.1"/>
</dbReference>
<dbReference type="SUPFAM" id="SSF51735">
    <property type="entry name" value="NAD(P)-binding Rossmann-fold domains"/>
    <property type="match status" value="1"/>
</dbReference>
<evidence type="ECO:0000256" key="1">
    <source>
        <dbReference type="ARBA" id="ARBA00022490"/>
    </source>
</evidence>
<dbReference type="Proteomes" id="UP000297635">
    <property type="component" value="Unassembled WGS sequence"/>
</dbReference>
<evidence type="ECO:0000256" key="4">
    <source>
        <dbReference type="ARBA" id="ARBA00023125"/>
    </source>
</evidence>
<evidence type="ECO:0000256" key="6">
    <source>
        <dbReference type="HAMAP-Rule" id="MF_01131"/>
    </source>
</evidence>
<dbReference type="AlphaFoldDB" id="A0A4Z0V8P8"/>
<comment type="similarity">
    <text evidence="6">Belongs to the transcriptional regulatory Rex family.</text>
</comment>
<dbReference type="GO" id="GO:0005737">
    <property type="term" value="C:cytoplasm"/>
    <property type="evidence" value="ECO:0007669"/>
    <property type="project" value="UniProtKB-SubCell"/>
</dbReference>
<dbReference type="NCBIfam" id="NF003994">
    <property type="entry name" value="PRK05472.2-3"/>
    <property type="match status" value="1"/>
</dbReference>
<dbReference type="PANTHER" id="PTHR35786:SF1">
    <property type="entry name" value="REDOX-SENSING TRANSCRIPTIONAL REPRESSOR REX 1"/>
    <property type="match status" value="1"/>
</dbReference>
<dbReference type="GO" id="GO:0051775">
    <property type="term" value="P:response to redox state"/>
    <property type="evidence" value="ECO:0007669"/>
    <property type="project" value="InterPro"/>
</dbReference>
<evidence type="ECO:0000313" key="8">
    <source>
        <dbReference type="EMBL" id="TGG39710.1"/>
    </source>
</evidence>
<dbReference type="NCBIfam" id="NF003996">
    <property type="entry name" value="PRK05472.2-5"/>
    <property type="match status" value="1"/>
</dbReference>
<accession>A0A4Z0V8P8</accession>
<keyword evidence="4 6" id="KW-0238">DNA-binding</keyword>
<dbReference type="Pfam" id="PF06971">
    <property type="entry name" value="Put_DNA-bind_N"/>
    <property type="match status" value="1"/>
</dbReference>
<dbReference type="NCBIfam" id="NF003995">
    <property type="entry name" value="PRK05472.2-4"/>
    <property type="match status" value="1"/>
</dbReference>
<dbReference type="InterPro" id="IPR036390">
    <property type="entry name" value="WH_DNA-bd_sf"/>
</dbReference>
<dbReference type="InterPro" id="IPR022876">
    <property type="entry name" value="Tscrpt_rep_Rex"/>
</dbReference>
<keyword evidence="1 6" id="KW-0963">Cytoplasm</keyword>
<dbReference type="SMART" id="SM00881">
    <property type="entry name" value="CoA_binding"/>
    <property type="match status" value="1"/>
</dbReference>
<organism evidence="8 9">
    <name type="scientific">Duncaniella freteri</name>
    <dbReference type="NCBI Taxonomy" id="2530391"/>
    <lineage>
        <taxon>Bacteria</taxon>
        <taxon>Pseudomonadati</taxon>
        <taxon>Bacteroidota</taxon>
        <taxon>Bacteroidia</taxon>
        <taxon>Bacteroidales</taxon>
        <taxon>Muribaculaceae</taxon>
        <taxon>Duncaniella</taxon>
    </lineage>
</organism>
<comment type="subunit">
    <text evidence="6">Homodimer.</text>
</comment>
<dbReference type="PANTHER" id="PTHR35786">
    <property type="entry name" value="REDOX-SENSING TRANSCRIPTIONAL REPRESSOR REX"/>
    <property type="match status" value="1"/>
</dbReference>
<dbReference type="GeneID" id="82148733"/>
<dbReference type="InterPro" id="IPR009718">
    <property type="entry name" value="Rex_DNA-bd_C_dom"/>
</dbReference>
<dbReference type="Gene3D" id="1.10.10.10">
    <property type="entry name" value="Winged helix-like DNA-binding domain superfamily/Winged helix DNA-binding domain"/>
    <property type="match status" value="1"/>
</dbReference>
<protein>
    <recommendedName>
        <fullName evidence="6">Redox-sensing transcriptional repressor Rex</fullName>
    </recommendedName>
</protein>
<dbReference type="Gene3D" id="3.40.50.720">
    <property type="entry name" value="NAD(P)-binding Rossmann-like Domain"/>
    <property type="match status" value="1"/>
</dbReference>
<dbReference type="Pfam" id="PF02629">
    <property type="entry name" value="CoA_binding"/>
    <property type="match status" value="1"/>
</dbReference>
<dbReference type="GO" id="GO:0003677">
    <property type="term" value="F:DNA binding"/>
    <property type="evidence" value="ECO:0007669"/>
    <property type="project" value="UniProtKB-UniRule"/>
</dbReference>
<gene>
    <name evidence="6" type="primary">rex</name>
    <name evidence="8" type="ORF">EZ315_02945</name>
</gene>
<keyword evidence="3 6" id="KW-0805">Transcription regulation</keyword>
<comment type="function">
    <text evidence="6">Modulates transcription in response to changes in cellular NADH/NAD(+) redox state.</text>
</comment>
<evidence type="ECO:0000256" key="2">
    <source>
        <dbReference type="ARBA" id="ARBA00022491"/>
    </source>
</evidence>
<reference evidence="8 9" key="1">
    <citation type="submission" date="2019-02" db="EMBL/GenBank/DDBJ databases">
        <title>Isolation and identification of novel species under the genus Muribaculum.</title>
        <authorList>
            <person name="Miyake S."/>
            <person name="Ding Y."/>
            <person name="Low A."/>
            <person name="Soh M."/>
            <person name="Seedorf H."/>
        </authorList>
    </citation>
    <scope>NUCLEOTIDE SEQUENCE [LARGE SCALE GENOMIC DNA]</scope>
    <source>
        <strain evidence="8 9">TLL-A3</strain>
    </source>
</reference>
<keyword evidence="5 6" id="KW-0804">Transcription</keyword>
<comment type="caution">
    <text evidence="8">The sequence shown here is derived from an EMBL/GenBank/DDBJ whole genome shotgun (WGS) entry which is preliminary data.</text>
</comment>
<evidence type="ECO:0000256" key="3">
    <source>
        <dbReference type="ARBA" id="ARBA00023015"/>
    </source>
</evidence>
<evidence type="ECO:0000313" key="9">
    <source>
        <dbReference type="Proteomes" id="UP000297635"/>
    </source>
</evidence>
<dbReference type="InterPro" id="IPR003781">
    <property type="entry name" value="CoA-bd"/>
</dbReference>
<name>A0A4Z0V8P8_9BACT</name>
<comment type="subcellular location">
    <subcellularLocation>
        <location evidence="6">Cytoplasm</location>
    </subcellularLocation>
</comment>
<dbReference type="GO" id="GO:0003700">
    <property type="term" value="F:DNA-binding transcription factor activity"/>
    <property type="evidence" value="ECO:0007669"/>
    <property type="project" value="UniProtKB-UniRule"/>
</dbReference>
<sequence length="211" mass="23302">METPRYPYVPEPAIRRLPWYLACVQRLRAQGVEYVSSTAISQQLNVDASQIAKDLSYLNIKGKTRIGYEVAQLEQGLNDFLGFHKCHNAVMMGVGSLGKALIMDSGLSRYGLDIVAGFDVNPELIGTEIAGTPVYDISELAARRESLGAEIAVLAVPVEYAAEVTELCVAAGIKALWNFTPFHFKTSPEITIENTSIYAHLAVMYNRMEQR</sequence>
<dbReference type="InterPro" id="IPR036291">
    <property type="entry name" value="NAD(P)-bd_dom_sf"/>
</dbReference>
<dbReference type="InterPro" id="IPR036388">
    <property type="entry name" value="WH-like_DNA-bd_sf"/>
</dbReference>
<dbReference type="HAMAP" id="MF_01131">
    <property type="entry name" value="Rex"/>
    <property type="match status" value="1"/>
</dbReference>
<keyword evidence="6" id="KW-0520">NAD</keyword>
<keyword evidence="9" id="KW-1185">Reference proteome</keyword>
<dbReference type="EMBL" id="SJSA01000001">
    <property type="protein sequence ID" value="TGG39710.1"/>
    <property type="molecule type" value="Genomic_DNA"/>
</dbReference>
<feature type="domain" description="CoA-binding" evidence="7">
    <location>
        <begin position="82"/>
        <end position="183"/>
    </location>
</feature>
<dbReference type="GO" id="GO:0045892">
    <property type="term" value="P:negative regulation of DNA-templated transcription"/>
    <property type="evidence" value="ECO:0007669"/>
    <property type="project" value="InterPro"/>
</dbReference>
<dbReference type="SUPFAM" id="SSF46785">
    <property type="entry name" value="Winged helix' DNA-binding domain"/>
    <property type="match status" value="1"/>
</dbReference>
<proteinExistence type="inferred from homology"/>